<dbReference type="Proteomes" id="UP000528608">
    <property type="component" value="Unassembled WGS sequence"/>
</dbReference>
<feature type="region of interest" description="Disordered" evidence="1">
    <location>
        <begin position="29"/>
        <end position="100"/>
    </location>
</feature>
<proteinExistence type="predicted"/>
<reference evidence="2 3" key="1">
    <citation type="submission" date="2020-08" db="EMBL/GenBank/DDBJ databases">
        <title>Genomic Encyclopedia of Type Strains, Phase III (KMG-III): the genomes of soil and plant-associated and newly described type strains.</title>
        <authorList>
            <person name="Whitman W."/>
        </authorList>
    </citation>
    <scope>NUCLEOTIDE SEQUENCE [LARGE SCALE GENOMIC DNA]</scope>
    <source>
        <strain evidence="2 3">CECT 3259</strain>
    </source>
</reference>
<gene>
    <name evidence="2" type="ORF">FHS36_005458</name>
</gene>
<accession>A0A7W8BEN4</accession>
<sequence>MTILSRPVAARASRMAPEFASVPELAKATRSMPVSPASSSADSPVSIVRGPSWMPRDRCSRTASVTKAGSWPKRSTPKPMVMSTYALPSTSSRREPLARRPAMGYSISLVPLRKPTTARLSASTRR</sequence>
<evidence type="ECO:0000256" key="1">
    <source>
        <dbReference type="SAM" id="MobiDB-lite"/>
    </source>
</evidence>
<dbReference type="EMBL" id="JACHJF010000022">
    <property type="protein sequence ID" value="MBB5121987.1"/>
    <property type="molecule type" value="Genomic_DNA"/>
</dbReference>
<name>A0A7W8BEN4_STREU</name>
<protein>
    <submittedName>
        <fullName evidence="2">Uncharacterized protein</fullName>
    </submittedName>
</protein>
<organism evidence="2 3">
    <name type="scientific">Streptomyces eurocidicus</name>
    <name type="common">Streptoverticillium eurocidicus</name>
    <dbReference type="NCBI Taxonomy" id="66423"/>
    <lineage>
        <taxon>Bacteria</taxon>
        <taxon>Bacillati</taxon>
        <taxon>Actinomycetota</taxon>
        <taxon>Actinomycetes</taxon>
        <taxon>Kitasatosporales</taxon>
        <taxon>Streptomycetaceae</taxon>
        <taxon>Streptomyces</taxon>
    </lineage>
</organism>
<feature type="compositionally biased region" description="Low complexity" evidence="1">
    <location>
        <begin position="31"/>
        <end position="46"/>
    </location>
</feature>
<dbReference type="AlphaFoldDB" id="A0A7W8BEN4"/>
<evidence type="ECO:0000313" key="3">
    <source>
        <dbReference type="Proteomes" id="UP000528608"/>
    </source>
</evidence>
<comment type="caution">
    <text evidence="2">The sequence shown here is derived from an EMBL/GenBank/DDBJ whole genome shotgun (WGS) entry which is preliminary data.</text>
</comment>
<evidence type="ECO:0000313" key="2">
    <source>
        <dbReference type="EMBL" id="MBB5121987.1"/>
    </source>
</evidence>